<keyword evidence="3" id="KW-0677">Repeat</keyword>
<evidence type="ECO:0000313" key="8">
    <source>
        <dbReference type="Proteomes" id="UP000886857"/>
    </source>
</evidence>
<dbReference type="InterPro" id="IPR039369">
    <property type="entry name" value="LacA-like"/>
</dbReference>
<keyword evidence="4 5" id="KW-0012">Acyltransferase</keyword>
<dbReference type="PROSITE" id="PS00101">
    <property type="entry name" value="HEXAPEP_TRANSFERASES"/>
    <property type="match status" value="1"/>
</dbReference>
<reference evidence="7" key="2">
    <citation type="journal article" date="2021" name="PeerJ">
        <title>Extensive microbial diversity within the chicken gut microbiome revealed by metagenomics and culture.</title>
        <authorList>
            <person name="Gilroy R."/>
            <person name="Ravi A."/>
            <person name="Getino M."/>
            <person name="Pursley I."/>
            <person name="Horton D.L."/>
            <person name="Alikhan N.F."/>
            <person name="Baker D."/>
            <person name="Gharbi K."/>
            <person name="Hall N."/>
            <person name="Watson M."/>
            <person name="Adriaenssens E.M."/>
            <person name="Foster-Nyarko E."/>
            <person name="Jarju S."/>
            <person name="Secka A."/>
            <person name="Antonio M."/>
            <person name="Oren A."/>
            <person name="Chaudhuri R.R."/>
            <person name="La Ragione R."/>
            <person name="Hildebrand F."/>
            <person name="Pallen M.J."/>
        </authorList>
    </citation>
    <scope>NUCLEOTIDE SEQUENCE</scope>
    <source>
        <strain evidence="7">10406</strain>
    </source>
</reference>
<dbReference type="InterPro" id="IPR011004">
    <property type="entry name" value="Trimer_LpxA-like_sf"/>
</dbReference>
<dbReference type="InterPro" id="IPR001451">
    <property type="entry name" value="Hexapep"/>
</dbReference>
<keyword evidence="2 5" id="KW-0808">Transferase</keyword>
<dbReference type="SUPFAM" id="SSF51161">
    <property type="entry name" value="Trimeric LpxA-like enzymes"/>
    <property type="match status" value="1"/>
</dbReference>
<evidence type="ECO:0000259" key="6">
    <source>
        <dbReference type="SMART" id="SM01266"/>
    </source>
</evidence>
<dbReference type="GO" id="GO:0008870">
    <property type="term" value="F:galactoside O-acetyltransferase activity"/>
    <property type="evidence" value="ECO:0007669"/>
    <property type="project" value="TreeGrafter"/>
</dbReference>
<gene>
    <name evidence="7" type="ORF">IAC73_05615</name>
</gene>
<dbReference type="Gene3D" id="2.160.10.10">
    <property type="entry name" value="Hexapeptide repeat proteins"/>
    <property type="match status" value="1"/>
</dbReference>
<evidence type="ECO:0000256" key="5">
    <source>
        <dbReference type="RuleBase" id="RU367021"/>
    </source>
</evidence>
<sequence length="216" mass="24029">MTEREKMSSGQLYNPTDRRLMADRLRARMLADRYNRTRAFSFLKRARIIKKLFPNGGKNAFFEPSIRTEYGYNVTFGDNFYMNFDCQLLDVAPIAIGDNVLFGPRVVVATPCHPMLPEERRAYEHPDGFYDLEYAKPVEIGSDVWVAAGVTICGGVKIGSGSVIAAGSVVVRDIPPCVLAAGVPCKPIREITKKDGMFEALGITLPEGAKRYIKDI</sequence>
<evidence type="ECO:0000256" key="1">
    <source>
        <dbReference type="ARBA" id="ARBA00007274"/>
    </source>
</evidence>
<feature type="domain" description="Maltose/galactoside acetyltransferase" evidence="6">
    <location>
        <begin position="4"/>
        <end position="58"/>
    </location>
</feature>
<dbReference type="Proteomes" id="UP000886857">
    <property type="component" value="Unassembled WGS sequence"/>
</dbReference>
<dbReference type="Pfam" id="PF00132">
    <property type="entry name" value="Hexapep"/>
    <property type="match status" value="1"/>
</dbReference>
<evidence type="ECO:0000256" key="4">
    <source>
        <dbReference type="ARBA" id="ARBA00023315"/>
    </source>
</evidence>
<evidence type="ECO:0000256" key="2">
    <source>
        <dbReference type="ARBA" id="ARBA00022679"/>
    </source>
</evidence>
<reference evidence="7" key="1">
    <citation type="submission" date="2020-10" db="EMBL/GenBank/DDBJ databases">
        <authorList>
            <person name="Gilroy R."/>
        </authorList>
    </citation>
    <scope>NUCLEOTIDE SEQUENCE</scope>
    <source>
        <strain evidence="7">10406</strain>
    </source>
</reference>
<dbReference type="SMART" id="SM01266">
    <property type="entry name" value="Mac"/>
    <property type="match status" value="1"/>
</dbReference>
<comment type="caution">
    <text evidence="7">The sequence shown here is derived from an EMBL/GenBank/DDBJ whole genome shotgun (WGS) entry which is preliminary data.</text>
</comment>
<dbReference type="InterPro" id="IPR018357">
    <property type="entry name" value="Hexapep_transf_CS"/>
</dbReference>
<dbReference type="InterPro" id="IPR024688">
    <property type="entry name" value="Mac_dom"/>
</dbReference>
<dbReference type="Pfam" id="PF12464">
    <property type="entry name" value="Mac"/>
    <property type="match status" value="1"/>
</dbReference>
<accession>A0A9D1NAH9</accession>
<comment type="similarity">
    <text evidence="1 5">Belongs to the transferase hexapeptide repeat family.</text>
</comment>
<name>A0A9D1NAH9_9FIRM</name>
<proteinExistence type="inferred from homology"/>
<dbReference type="AlphaFoldDB" id="A0A9D1NAH9"/>
<dbReference type="PANTHER" id="PTHR43017">
    <property type="entry name" value="GALACTOSIDE O-ACETYLTRANSFERASE"/>
    <property type="match status" value="1"/>
</dbReference>
<evidence type="ECO:0000256" key="3">
    <source>
        <dbReference type="ARBA" id="ARBA00022737"/>
    </source>
</evidence>
<dbReference type="CDD" id="cd03357">
    <property type="entry name" value="LbH_MAT_GAT"/>
    <property type="match status" value="1"/>
</dbReference>
<organism evidence="7 8">
    <name type="scientific">Candidatus Limadaptatus stercoripullorum</name>
    <dbReference type="NCBI Taxonomy" id="2840846"/>
    <lineage>
        <taxon>Bacteria</taxon>
        <taxon>Bacillati</taxon>
        <taxon>Bacillota</taxon>
        <taxon>Clostridia</taxon>
        <taxon>Eubacteriales</taxon>
        <taxon>Candidatus Limadaptatus</taxon>
    </lineage>
</organism>
<dbReference type="PANTHER" id="PTHR43017:SF1">
    <property type="entry name" value="ACETYLTRANSFERASE YJL218W-RELATED"/>
    <property type="match status" value="1"/>
</dbReference>
<protein>
    <recommendedName>
        <fullName evidence="5">Acetyltransferase</fullName>
        <ecNumber evidence="5">2.3.1.-</ecNumber>
    </recommendedName>
</protein>
<evidence type="ECO:0000313" key="7">
    <source>
        <dbReference type="EMBL" id="HIU99300.1"/>
    </source>
</evidence>
<dbReference type="EC" id="2.3.1.-" evidence="5"/>
<dbReference type="EMBL" id="DVOE01000085">
    <property type="protein sequence ID" value="HIU99300.1"/>
    <property type="molecule type" value="Genomic_DNA"/>
</dbReference>